<dbReference type="STRING" id="1499967.U27_07038"/>
<feature type="domain" description="CheW-like" evidence="1">
    <location>
        <begin position="34"/>
        <end position="174"/>
    </location>
</feature>
<dbReference type="HOGENOM" id="CLU_048995_3_1_0"/>
<gene>
    <name evidence="2" type="ORF">U27_07038</name>
</gene>
<proteinExistence type="predicted"/>
<dbReference type="eggNOG" id="COG0835">
    <property type="taxonomic scope" value="Bacteria"/>
</dbReference>
<dbReference type="GO" id="GO:0005829">
    <property type="term" value="C:cytosol"/>
    <property type="evidence" value="ECO:0007669"/>
    <property type="project" value="TreeGrafter"/>
</dbReference>
<dbReference type="PANTHER" id="PTHR22617">
    <property type="entry name" value="CHEMOTAXIS SENSOR HISTIDINE KINASE-RELATED"/>
    <property type="match status" value="1"/>
</dbReference>
<organism evidence="2">
    <name type="scientific">Vecturithrix granuli</name>
    <dbReference type="NCBI Taxonomy" id="1499967"/>
    <lineage>
        <taxon>Bacteria</taxon>
        <taxon>Candidatus Moduliflexota</taxon>
        <taxon>Candidatus Vecturitrichia</taxon>
        <taxon>Candidatus Vecturitrichales</taxon>
        <taxon>Candidatus Vecturitrichaceae</taxon>
        <taxon>Candidatus Vecturithrix</taxon>
    </lineage>
</organism>
<dbReference type="PANTHER" id="PTHR22617:SF23">
    <property type="entry name" value="CHEMOTAXIS PROTEIN CHEW"/>
    <property type="match status" value="1"/>
</dbReference>
<dbReference type="Pfam" id="PF01584">
    <property type="entry name" value="CheW"/>
    <property type="match status" value="1"/>
</dbReference>
<evidence type="ECO:0000313" key="3">
    <source>
        <dbReference type="Proteomes" id="UP000030661"/>
    </source>
</evidence>
<dbReference type="PROSITE" id="PS50851">
    <property type="entry name" value="CHEW"/>
    <property type="match status" value="1"/>
</dbReference>
<reference evidence="2" key="1">
    <citation type="journal article" date="2015" name="PeerJ">
        <title>First genomic representation of candidate bacterial phylum KSB3 points to enhanced environmental sensing as a trigger of wastewater bulking.</title>
        <authorList>
            <person name="Sekiguchi Y."/>
            <person name="Ohashi A."/>
            <person name="Parks D.H."/>
            <person name="Yamauchi T."/>
            <person name="Tyson G.W."/>
            <person name="Hugenholtz P."/>
        </authorList>
    </citation>
    <scope>NUCLEOTIDE SEQUENCE [LARGE SCALE GENOMIC DNA]</scope>
</reference>
<sequence>MAEQCQMHENLSEILQTVKQQDQQEQIIEIEEKFIQLVIILLAEHYYAFYGSAIKEIVTVPEIAYVPGMPDYILGVIYIRGDIESVLDLRRILKLPQNVMTKRSRIIIGEAAELRSGLLVDSVEDVLEIPEDQISASSAILDEDRAGYIRGESSYKGKELIILDIEKIFEKLFGH</sequence>
<keyword evidence="3" id="KW-1185">Reference proteome</keyword>
<dbReference type="InterPro" id="IPR036061">
    <property type="entry name" value="CheW-like_dom_sf"/>
</dbReference>
<evidence type="ECO:0000259" key="1">
    <source>
        <dbReference type="PROSITE" id="PS50851"/>
    </source>
</evidence>
<name>A0A081C646_VECG1</name>
<dbReference type="AlphaFoldDB" id="A0A081C646"/>
<dbReference type="SMART" id="SM00260">
    <property type="entry name" value="CheW"/>
    <property type="match status" value="1"/>
</dbReference>
<accession>A0A081C646</accession>
<dbReference type="Gene3D" id="2.40.50.180">
    <property type="entry name" value="CheA-289, Domain 4"/>
    <property type="match status" value="1"/>
</dbReference>
<evidence type="ECO:0000313" key="2">
    <source>
        <dbReference type="EMBL" id="GAK60051.1"/>
    </source>
</evidence>
<dbReference type="GO" id="GO:0007165">
    <property type="term" value="P:signal transduction"/>
    <property type="evidence" value="ECO:0007669"/>
    <property type="project" value="InterPro"/>
</dbReference>
<dbReference type="EMBL" id="DF820471">
    <property type="protein sequence ID" value="GAK60051.1"/>
    <property type="molecule type" value="Genomic_DNA"/>
</dbReference>
<dbReference type="GO" id="GO:0006935">
    <property type="term" value="P:chemotaxis"/>
    <property type="evidence" value="ECO:0007669"/>
    <property type="project" value="InterPro"/>
</dbReference>
<dbReference type="Gene3D" id="2.30.30.40">
    <property type="entry name" value="SH3 Domains"/>
    <property type="match status" value="1"/>
</dbReference>
<protein>
    <submittedName>
        <fullName evidence="2">CheW-like protein</fullName>
    </submittedName>
</protein>
<dbReference type="InterPro" id="IPR002545">
    <property type="entry name" value="CheW-lke_dom"/>
</dbReference>
<dbReference type="Proteomes" id="UP000030661">
    <property type="component" value="Unassembled WGS sequence"/>
</dbReference>
<dbReference type="SUPFAM" id="SSF50341">
    <property type="entry name" value="CheW-like"/>
    <property type="match status" value="1"/>
</dbReference>
<dbReference type="InterPro" id="IPR039315">
    <property type="entry name" value="CheW"/>
</dbReference>